<name>A0A0J6C7Z5_9BORD</name>
<keyword evidence="3" id="KW-0408">Iron</keyword>
<keyword evidence="9" id="KW-0223">Dioxygenase</keyword>
<dbReference type="AlphaFoldDB" id="A0A0J6C7Z5"/>
<accession>A0A0M7G730</accession>
<dbReference type="EMBL" id="CP016440">
    <property type="protein sequence ID" value="ANY16772.1"/>
    <property type="molecule type" value="Genomic_DNA"/>
</dbReference>
<dbReference type="GO" id="GO:0046872">
    <property type="term" value="F:metal ion binding"/>
    <property type="evidence" value="ECO:0007669"/>
    <property type="project" value="UniProtKB-KW"/>
</dbReference>
<dbReference type="GO" id="GO:0051537">
    <property type="term" value="F:2 iron, 2 sulfur cluster binding"/>
    <property type="evidence" value="ECO:0007669"/>
    <property type="project" value="UniProtKB-KW"/>
</dbReference>
<dbReference type="Pfam" id="PF00355">
    <property type="entry name" value="Rieske"/>
    <property type="match status" value="1"/>
</dbReference>
<dbReference type="PANTHER" id="PTHR21496:SF0">
    <property type="entry name" value="RIESKE DOMAIN-CONTAINING PROTEIN"/>
    <property type="match status" value="1"/>
</dbReference>
<sequence>MTWHPAASADLNGKTMLGVEIAGRDIALCKVGDAVFATGNICTHQHAYMTDGYLEDGCIECPLHQAVFDVKTGEVLEGPAREPLPVYPVKMAEGQVWVELPD</sequence>
<gene>
    <name evidence="9" type="primary">andAb_2</name>
    <name evidence="8" type="ORF">BBN53_13280</name>
    <name evidence="9" type="ORF">ERS370011_02816</name>
</gene>
<evidence type="ECO:0000256" key="2">
    <source>
        <dbReference type="ARBA" id="ARBA00022723"/>
    </source>
</evidence>
<evidence type="ECO:0000313" key="8">
    <source>
        <dbReference type="EMBL" id="ANY16772.1"/>
    </source>
</evidence>
<keyword evidence="2" id="KW-0479">Metal-binding</keyword>
<dbReference type="Proteomes" id="UP000053096">
    <property type="component" value="Unassembled WGS sequence"/>
</dbReference>
<comment type="cofactor">
    <cofactor evidence="5">
        <name>[2Fe-2S] cluster</name>
        <dbReference type="ChEBI" id="CHEBI:190135"/>
    </cofactor>
</comment>
<reference evidence="9 10" key="1">
    <citation type="submission" date="2015-09" db="EMBL/GenBank/DDBJ databases">
        <authorList>
            <person name="Jackson K.R."/>
            <person name="Lunt B.L."/>
            <person name="Fisher J.N.B."/>
            <person name="Gardner A.V."/>
            <person name="Bailey M.E."/>
            <person name="Deus L.M."/>
            <person name="Earl A.S."/>
            <person name="Gibby P.D."/>
            <person name="Hartmann K.A."/>
            <person name="Liu J.E."/>
            <person name="Manci A.M."/>
            <person name="Nielsen D.A."/>
            <person name="Solomon M.B."/>
            <person name="Breakwell D.P."/>
            <person name="Burnett S.H."/>
            <person name="Grose J.H."/>
        </authorList>
    </citation>
    <scope>NUCLEOTIDE SEQUENCE [LARGE SCALE GENOMIC DNA]</scope>
    <source>
        <strain evidence="9 10">2789STDY5608636</strain>
    </source>
</reference>
<evidence type="ECO:0000256" key="4">
    <source>
        <dbReference type="ARBA" id="ARBA00023014"/>
    </source>
</evidence>
<evidence type="ECO:0000256" key="1">
    <source>
        <dbReference type="ARBA" id="ARBA00022714"/>
    </source>
</evidence>
<proteinExistence type="inferred from homology"/>
<dbReference type="GO" id="GO:0051213">
    <property type="term" value="F:dioxygenase activity"/>
    <property type="evidence" value="ECO:0007669"/>
    <property type="project" value="UniProtKB-KW"/>
</dbReference>
<keyword evidence="9" id="KW-0560">Oxidoreductase</keyword>
<comment type="similarity">
    <text evidence="6">Belongs to the bacterial ring-hydroxylating dioxygenase ferredoxin component family.</text>
</comment>
<dbReference type="InterPro" id="IPR036922">
    <property type="entry name" value="Rieske_2Fe-2S_sf"/>
</dbReference>
<protein>
    <submittedName>
        <fullName evidence="9">Anthranilate 1,2-dioxygenase ferredoxin subunit</fullName>
    </submittedName>
</protein>
<dbReference type="PROSITE" id="PS51296">
    <property type="entry name" value="RIESKE"/>
    <property type="match status" value="1"/>
</dbReference>
<evidence type="ECO:0000256" key="6">
    <source>
        <dbReference type="ARBA" id="ARBA00038001"/>
    </source>
</evidence>
<dbReference type="SUPFAM" id="SSF50022">
    <property type="entry name" value="ISP domain"/>
    <property type="match status" value="1"/>
</dbReference>
<dbReference type="InterPro" id="IPR017941">
    <property type="entry name" value="Rieske_2Fe-2S"/>
</dbReference>
<organism evidence="9 10">
    <name type="scientific">Bordetella pseudohinzii</name>
    <dbReference type="NCBI Taxonomy" id="1331258"/>
    <lineage>
        <taxon>Bacteria</taxon>
        <taxon>Pseudomonadati</taxon>
        <taxon>Pseudomonadota</taxon>
        <taxon>Betaproteobacteria</taxon>
        <taxon>Burkholderiales</taxon>
        <taxon>Alcaligenaceae</taxon>
        <taxon>Bordetella</taxon>
    </lineage>
</organism>
<evidence type="ECO:0000259" key="7">
    <source>
        <dbReference type="PROSITE" id="PS51296"/>
    </source>
</evidence>
<evidence type="ECO:0000313" key="9">
    <source>
        <dbReference type="EMBL" id="CUI90918.1"/>
    </source>
</evidence>
<evidence type="ECO:0000313" key="11">
    <source>
        <dbReference type="Proteomes" id="UP000092950"/>
    </source>
</evidence>
<dbReference type="PANTHER" id="PTHR21496">
    <property type="entry name" value="FERREDOXIN-RELATED"/>
    <property type="match status" value="1"/>
</dbReference>
<dbReference type="CDD" id="cd03528">
    <property type="entry name" value="Rieske_RO_ferredoxin"/>
    <property type="match status" value="1"/>
</dbReference>
<dbReference type="KEGG" id="bpdz:BBN53_13280"/>
<reference evidence="8 11" key="2">
    <citation type="submission" date="2016-07" db="EMBL/GenBank/DDBJ databases">
        <title>Complete genome sequences of Bordetella pseudohinzii.</title>
        <authorList>
            <person name="Spilker T."/>
            <person name="Darrah R."/>
            <person name="LiPuma J.J."/>
        </authorList>
    </citation>
    <scope>NUCLEOTIDE SEQUENCE [LARGE SCALE GENOMIC DNA]</scope>
    <source>
        <strain evidence="8 11">HI4681</strain>
    </source>
</reference>
<dbReference type="Gene3D" id="2.102.10.10">
    <property type="entry name" value="Rieske [2Fe-2S] iron-sulphur domain"/>
    <property type="match status" value="1"/>
</dbReference>
<evidence type="ECO:0000313" key="10">
    <source>
        <dbReference type="Proteomes" id="UP000053096"/>
    </source>
</evidence>
<keyword evidence="1" id="KW-0001">2Fe-2S</keyword>
<dbReference type="OrthoDB" id="9800167at2"/>
<dbReference type="RefSeq" id="WP_048026357.1">
    <property type="nucleotide sequence ID" value="NZ_CAJGUP010000239.1"/>
</dbReference>
<keyword evidence="4" id="KW-0411">Iron-sulfur</keyword>
<feature type="domain" description="Rieske" evidence="7">
    <location>
        <begin position="3"/>
        <end position="98"/>
    </location>
</feature>
<evidence type="ECO:0000256" key="5">
    <source>
        <dbReference type="ARBA" id="ARBA00034078"/>
    </source>
</evidence>
<accession>A0A0J6C7Z5</accession>
<dbReference type="Proteomes" id="UP000092950">
    <property type="component" value="Chromosome"/>
</dbReference>
<keyword evidence="11" id="KW-1185">Reference proteome</keyword>
<evidence type="ECO:0000256" key="3">
    <source>
        <dbReference type="ARBA" id="ARBA00023004"/>
    </source>
</evidence>
<dbReference type="EMBL" id="CYTV01000007">
    <property type="protein sequence ID" value="CUI90918.1"/>
    <property type="molecule type" value="Genomic_DNA"/>
</dbReference>